<dbReference type="PIRSF" id="PIRSF026546">
    <property type="entry name" value="UCP026546_CBS_YqzB"/>
    <property type="match status" value="1"/>
</dbReference>
<gene>
    <name evidence="4" type="ORF">HLB29_04200</name>
</gene>
<name>A0ABR6TKE5_9FIRM</name>
<sequence>MITIQLNDRQLKIIEIVKANEPITGEKVAEKLNVTRATLRSDLVVLTMTGILDARPKVGYFYVGEGDFSNENNLMKQMKVSDVMGVPLTARQSDTVYDVIVNIFLEDSGGVFIIDDNDYLCGVVSRKDLLKATMGNNDIKKDPIGLAMTRVPNIATVLEDEYICDAAKKLVKREVDSLPVVRYVNGDSQKMKIVGKISKTLITRLFVEMTDK</sequence>
<protein>
    <submittedName>
        <fullName evidence="4">Helix-turn-helix transcriptional regulator</fullName>
    </submittedName>
</protein>
<dbReference type="PANTHER" id="PTHR43080:SF2">
    <property type="entry name" value="CBS DOMAIN-CONTAINING PROTEIN"/>
    <property type="match status" value="1"/>
</dbReference>
<dbReference type="PROSITE" id="PS51371">
    <property type="entry name" value="CBS"/>
    <property type="match status" value="2"/>
</dbReference>
<dbReference type="CDD" id="cd04617">
    <property type="entry name" value="CBS_pair_CcpN"/>
    <property type="match status" value="1"/>
</dbReference>
<evidence type="ECO:0000256" key="1">
    <source>
        <dbReference type="ARBA" id="ARBA00023122"/>
    </source>
</evidence>
<dbReference type="Pfam" id="PF08279">
    <property type="entry name" value="HTH_11"/>
    <property type="match status" value="1"/>
</dbReference>
<proteinExistence type="predicted"/>
<accession>A0ABR6TKE5</accession>
<dbReference type="InterPro" id="IPR000644">
    <property type="entry name" value="CBS_dom"/>
</dbReference>
<keyword evidence="5" id="KW-1185">Reference proteome</keyword>
<dbReference type="InterPro" id="IPR036390">
    <property type="entry name" value="WH_DNA-bd_sf"/>
</dbReference>
<feature type="domain" description="CBS" evidence="3">
    <location>
        <begin position="83"/>
        <end position="139"/>
    </location>
</feature>
<comment type="caution">
    <text evidence="4">The sequence shown here is derived from an EMBL/GenBank/DDBJ whole genome shotgun (WGS) entry which is preliminary data.</text>
</comment>
<dbReference type="RefSeq" id="WP_185623901.1">
    <property type="nucleotide sequence ID" value="NZ_JABGBW010000002.1"/>
</dbReference>
<evidence type="ECO:0000259" key="3">
    <source>
        <dbReference type="PROSITE" id="PS51371"/>
    </source>
</evidence>
<dbReference type="EMBL" id="JABGBW010000002">
    <property type="protein sequence ID" value="MBC2575882.1"/>
    <property type="molecule type" value="Genomic_DNA"/>
</dbReference>
<feature type="domain" description="CBS" evidence="3">
    <location>
        <begin position="148"/>
        <end position="212"/>
    </location>
</feature>
<dbReference type="Proteomes" id="UP000713904">
    <property type="component" value="Unassembled WGS sequence"/>
</dbReference>
<dbReference type="SMART" id="SM00116">
    <property type="entry name" value="CBS"/>
    <property type="match status" value="2"/>
</dbReference>
<dbReference type="Pfam" id="PF00571">
    <property type="entry name" value="CBS"/>
    <property type="match status" value="2"/>
</dbReference>
<dbReference type="InterPro" id="IPR016842">
    <property type="entry name" value="UCP026546_HTH-CBS"/>
</dbReference>
<organism evidence="4 5">
    <name type="scientific">Peptostreptococcus canis</name>
    <dbReference type="NCBI Taxonomy" id="1159213"/>
    <lineage>
        <taxon>Bacteria</taxon>
        <taxon>Bacillati</taxon>
        <taxon>Bacillota</taxon>
        <taxon>Clostridia</taxon>
        <taxon>Peptostreptococcales</taxon>
        <taxon>Peptostreptococcaceae</taxon>
        <taxon>Peptostreptococcus</taxon>
    </lineage>
</organism>
<keyword evidence="1 2" id="KW-0129">CBS domain</keyword>
<dbReference type="InterPro" id="IPR051257">
    <property type="entry name" value="Diverse_CBS-Domain"/>
</dbReference>
<dbReference type="InterPro" id="IPR036388">
    <property type="entry name" value="WH-like_DNA-bd_sf"/>
</dbReference>
<evidence type="ECO:0000313" key="4">
    <source>
        <dbReference type="EMBL" id="MBC2575882.1"/>
    </source>
</evidence>
<dbReference type="SUPFAM" id="SSF54631">
    <property type="entry name" value="CBS-domain pair"/>
    <property type="match status" value="1"/>
</dbReference>
<evidence type="ECO:0000256" key="2">
    <source>
        <dbReference type="PROSITE-ProRule" id="PRU00703"/>
    </source>
</evidence>
<dbReference type="SUPFAM" id="SSF46785">
    <property type="entry name" value="Winged helix' DNA-binding domain"/>
    <property type="match status" value="1"/>
</dbReference>
<reference evidence="4 5" key="1">
    <citation type="submission" date="2020-05" db="EMBL/GenBank/DDBJ databases">
        <title>Draft genome of xy-202 and genomic insight in genome of the genus Peptostreptococcus.</title>
        <authorList>
            <person name="Zhang Z."/>
        </authorList>
    </citation>
    <scope>NUCLEOTIDE SEQUENCE [LARGE SCALE GENOMIC DNA]</scope>
    <source>
        <strain evidence="4 5">DSM 27025</strain>
    </source>
</reference>
<dbReference type="Gene3D" id="3.10.580.10">
    <property type="entry name" value="CBS-domain"/>
    <property type="match status" value="1"/>
</dbReference>
<dbReference type="PANTHER" id="PTHR43080">
    <property type="entry name" value="CBS DOMAIN-CONTAINING PROTEIN CBSX3, MITOCHONDRIAL"/>
    <property type="match status" value="1"/>
</dbReference>
<dbReference type="InterPro" id="IPR046342">
    <property type="entry name" value="CBS_dom_sf"/>
</dbReference>
<dbReference type="InterPro" id="IPR013196">
    <property type="entry name" value="HTH_11"/>
</dbReference>
<evidence type="ECO:0000313" key="5">
    <source>
        <dbReference type="Proteomes" id="UP000713904"/>
    </source>
</evidence>
<dbReference type="Gene3D" id="1.10.10.10">
    <property type="entry name" value="Winged helix-like DNA-binding domain superfamily/Winged helix DNA-binding domain"/>
    <property type="match status" value="1"/>
</dbReference>